<dbReference type="Proteomes" id="UP000077202">
    <property type="component" value="Unassembled WGS sequence"/>
</dbReference>
<dbReference type="EMBL" id="LVLJ01001460">
    <property type="protein sequence ID" value="OAE29448.1"/>
    <property type="molecule type" value="Genomic_DNA"/>
</dbReference>
<evidence type="ECO:0000256" key="2">
    <source>
        <dbReference type="SAM" id="Phobius"/>
    </source>
</evidence>
<comment type="caution">
    <text evidence="3">The sequence shown here is derived from an EMBL/GenBank/DDBJ whole genome shotgun (WGS) entry which is preliminary data.</text>
</comment>
<dbReference type="PANTHER" id="PTHR33184">
    <property type="entry name" value="PROTEIN TAPETUM DETERMINANT 1-LIKE-RELATED"/>
    <property type="match status" value="1"/>
</dbReference>
<evidence type="ECO:0000256" key="1">
    <source>
        <dbReference type="ARBA" id="ARBA00022729"/>
    </source>
</evidence>
<dbReference type="Pfam" id="PF24068">
    <property type="entry name" value="TPD1_C"/>
    <property type="match status" value="2"/>
</dbReference>
<keyword evidence="4" id="KW-1185">Reference proteome</keyword>
<dbReference type="PANTHER" id="PTHR33184:SF78">
    <property type="entry name" value="GNK2-HOMOLOGOUS DOMAIN-CONTAINING PROTEIN"/>
    <property type="match status" value="1"/>
</dbReference>
<keyword evidence="2" id="KW-0812">Transmembrane</keyword>
<keyword evidence="2" id="KW-0472">Membrane</keyword>
<proteinExistence type="predicted"/>
<dbReference type="InterPro" id="IPR040361">
    <property type="entry name" value="TPD1"/>
</dbReference>
<keyword evidence="2" id="KW-1133">Transmembrane helix</keyword>
<dbReference type="AlphaFoldDB" id="A0A176W8L1"/>
<feature type="transmembrane region" description="Helical" evidence="2">
    <location>
        <begin position="14"/>
        <end position="32"/>
    </location>
</feature>
<evidence type="ECO:0000313" key="3">
    <source>
        <dbReference type="EMBL" id="OAE29448.1"/>
    </source>
</evidence>
<accession>A0A176W8L1</accession>
<name>A0A176W8L1_MARPO</name>
<gene>
    <name evidence="3" type="ORF">AXG93_4548s1260</name>
</gene>
<organism evidence="3 4">
    <name type="scientific">Marchantia polymorpha subsp. ruderalis</name>
    <dbReference type="NCBI Taxonomy" id="1480154"/>
    <lineage>
        <taxon>Eukaryota</taxon>
        <taxon>Viridiplantae</taxon>
        <taxon>Streptophyta</taxon>
        <taxon>Embryophyta</taxon>
        <taxon>Marchantiophyta</taxon>
        <taxon>Marchantiopsida</taxon>
        <taxon>Marchantiidae</taxon>
        <taxon>Marchantiales</taxon>
        <taxon>Marchantiaceae</taxon>
        <taxon>Marchantia</taxon>
    </lineage>
</organism>
<keyword evidence="1" id="KW-0732">Signal</keyword>
<sequence>MGALICGKVSAKKLSFTVVVTALVFIYTFVYSEFGRILESKRSELVTSTAMSFSTGPFLRLDEIGDLKRRSRQSRRLLISGMETRHEYKSTTQSFAANIRDLDARRVGRSVVVSKRNRRFVANNQCSNKDISIIQNEETNAGIPRYVVQIVNTCISDCAPTDIHVFCGWFASSPLVNPNYFKRLAYNDCLVNGGRPLAPGNVCTDKDISITQSRDGTTGIPLYSVQITNTCMSDCAPSDIHVNCGWFASSPPPNPNVFTRLAFNDCLVNGGKPLLQGNIIQFQYANSFMYPLTFKSAKFCRI</sequence>
<reference evidence="3" key="1">
    <citation type="submission" date="2016-03" db="EMBL/GenBank/DDBJ databases">
        <title>Mechanisms controlling the formation of the plant cell surface in tip-growing cells are functionally conserved among land plants.</title>
        <authorList>
            <person name="Honkanen S."/>
            <person name="Jones V.A."/>
            <person name="Morieri G."/>
            <person name="Champion C."/>
            <person name="Hetherington A.J."/>
            <person name="Kelly S."/>
            <person name="Saint-Marcoux D."/>
            <person name="Proust H."/>
            <person name="Prescott H."/>
            <person name="Dolan L."/>
        </authorList>
    </citation>
    <scope>NUCLEOTIDE SEQUENCE [LARGE SCALE GENOMIC DNA]</scope>
    <source>
        <tissue evidence="3">Whole gametophyte</tissue>
    </source>
</reference>
<protein>
    <submittedName>
        <fullName evidence="3">Uncharacterized protein</fullName>
    </submittedName>
</protein>
<evidence type="ECO:0000313" key="4">
    <source>
        <dbReference type="Proteomes" id="UP000077202"/>
    </source>
</evidence>
<dbReference type="GO" id="GO:0001709">
    <property type="term" value="P:cell fate determination"/>
    <property type="evidence" value="ECO:0007669"/>
    <property type="project" value="TreeGrafter"/>
</dbReference>